<feature type="region of interest" description="Disordered" evidence="1">
    <location>
        <begin position="38"/>
        <end position="75"/>
    </location>
</feature>
<feature type="compositionally biased region" description="Low complexity" evidence="1">
    <location>
        <begin position="38"/>
        <end position="51"/>
    </location>
</feature>
<dbReference type="KEGG" id="cliz:G7Y31_04255"/>
<dbReference type="RefSeq" id="WP_165007603.1">
    <property type="nucleotide sequence ID" value="NZ_CP064954.1"/>
</dbReference>
<accession>A0A7T0KG07</accession>
<evidence type="ECO:0000256" key="2">
    <source>
        <dbReference type="SAM" id="SignalP"/>
    </source>
</evidence>
<feature type="signal peptide" evidence="2">
    <location>
        <begin position="1"/>
        <end position="26"/>
    </location>
</feature>
<protein>
    <recommendedName>
        <fullName evidence="5">Secreted protein</fullName>
    </recommendedName>
</protein>
<reference evidence="3 4" key="1">
    <citation type="submission" date="2020-11" db="EMBL/GenBank/DDBJ databases">
        <title>Corynebacterium sp. ZJ-599.</title>
        <authorList>
            <person name="Zhou J."/>
        </authorList>
    </citation>
    <scope>NUCLEOTIDE SEQUENCE [LARGE SCALE GENOMIC DNA]</scope>
    <source>
        <strain evidence="3 4">ZJ-599</strain>
    </source>
</reference>
<dbReference type="EMBL" id="CP064954">
    <property type="protein sequence ID" value="QPK79912.1"/>
    <property type="molecule type" value="Genomic_DNA"/>
</dbReference>
<evidence type="ECO:0000313" key="3">
    <source>
        <dbReference type="EMBL" id="QPK79912.1"/>
    </source>
</evidence>
<proteinExistence type="predicted"/>
<keyword evidence="4" id="KW-1185">Reference proteome</keyword>
<name>A0A7T0KG07_9CORY</name>
<dbReference type="AlphaFoldDB" id="A0A7T0KG07"/>
<feature type="chain" id="PRO_5038568763" description="Secreted protein" evidence="2">
    <location>
        <begin position="27"/>
        <end position="249"/>
    </location>
</feature>
<keyword evidence="2" id="KW-0732">Signal</keyword>
<dbReference type="Proteomes" id="UP000594681">
    <property type="component" value="Chromosome"/>
</dbReference>
<sequence length="249" mass="25192">MSNRTLAHAALAVTAATFLGLAPATAQSALAQSASAQPATTQSATTPAQPAFGIAAPHSSANPLDHLGRPTPATQQRVRDFAHQKWIPQDVRNAILSALAFSTGEGTSGGPALIEGGPRFKQFYWPTVSGNCIGGSNDAVGSAIAVPGPTKVPAPGAQAGETVFLFTALGTPAANPEQGRMKVQWFNLNTLASGETRLHNHGINTDGPATISGTARTGKGTVIAVLSGAVAAGEHTCTFAPTAAIIEVK</sequence>
<evidence type="ECO:0008006" key="5">
    <source>
        <dbReference type="Google" id="ProtNLM"/>
    </source>
</evidence>
<evidence type="ECO:0000256" key="1">
    <source>
        <dbReference type="SAM" id="MobiDB-lite"/>
    </source>
</evidence>
<gene>
    <name evidence="3" type="ORF">G7Y31_04255</name>
</gene>
<evidence type="ECO:0000313" key="4">
    <source>
        <dbReference type="Proteomes" id="UP000594681"/>
    </source>
</evidence>
<organism evidence="3 4">
    <name type="scientific">Corynebacterium lizhenjunii</name>
    <dbReference type="NCBI Taxonomy" id="2709394"/>
    <lineage>
        <taxon>Bacteria</taxon>
        <taxon>Bacillati</taxon>
        <taxon>Actinomycetota</taxon>
        <taxon>Actinomycetes</taxon>
        <taxon>Mycobacteriales</taxon>
        <taxon>Corynebacteriaceae</taxon>
        <taxon>Corynebacterium</taxon>
    </lineage>
</organism>